<name>A0A0B7B9H3_9EUPU</name>
<proteinExistence type="predicted"/>
<dbReference type="AlphaFoldDB" id="A0A0B7B9H3"/>
<reference evidence="1" key="1">
    <citation type="submission" date="2014-12" db="EMBL/GenBank/DDBJ databases">
        <title>Insight into the proteome of Arion vulgaris.</title>
        <authorList>
            <person name="Aradska J."/>
            <person name="Bulat T."/>
            <person name="Smidak R."/>
            <person name="Sarate P."/>
            <person name="Gangsoo J."/>
            <person name="Sialana F."/>
            <person name="Bilban M."/>
            <person name="Lubec G."/>
        </authorList>
    </citation>
    <scope>NUCLEOTIDE SEQUENCE</scope>
    <source>
        <tissue evidence="1">Skin</tissue>
    </source>
</reference>
<dbReference type="EMBL" id="HACG01042833">
    <property type="protein sequence ID" value="CEK89698.1"/>
    <property type="molecule type" value="Transcribed_RNA"/>
</dbReference>
<evidence type="ECO:0000313" key="1">
    <source>
        <dbReference type="EMBL" id="CEK89698.1"/>
    </source>
</evidence>
<sequence>MPLGETVTKQEYIYEIDKQLTNSYIKYQLSKHMLSTTSSCGDKSRAKIK</sequence>
<gene>
    <name evidence="1" type="primary">ORF172459</name>
</gene>
<organism evidence="1">
    <name type="scientific">Arion vulgaris</name>
    <dbReference type="NCBI Taxonomy" id="1028688"/>
    <lineage>
        <taxon>Eukaryota</taxon>
        <taxon>Metazoa</taxon>
        <taxon>Spiralia</taxon>
        <taxon>Lophotrochozoa</taxon>
        <taxon>Mollusca</taxon>
        <taxon>Gastropoda</taxon>
        <taxon>Heterobranchia</taxon>
        <taxon>Euthyneura</taxon>
        <taxon>Panpulmonata</taxon>
        <taxon>Eupulmonata</taxon>
        <taxon>Stylommatophora</taxon>
        <taxon>Helicina</taxon>
        <taxon>Arionoidea</taxon>
        <taxon>Arionidae</taxon>
        <taxon>Arion</taxon>
    </lineage>
</organism>
<protein>
    <submittedName>
        <fullName evidence="1">Uncharacterized protein</fullName>
    </submittedName>
</protein>
<accession>A0A0B7B9H3</accession>